<gene>
    <name evidence="2" type="ORF">QWE_05363</name>
</gene>
<name>K2PHY7_9HYPH</name>
<feature type="compositionally biased region" description="Basic and acidic residues" evidence="1">
    <location>
        <begin position="131"/>
        <end position="143"/>
    </location>
</feature>
<feature type="compositionally biased region" description="Basic and acidic residues" evidence="1">
    <location>
        <begin position="80"/>
        <end position="95"/>
    </location>
</feature>
<dbReference type="STRING" id="1156935.QWE_05363"/>
<feature type="compositionally biased region" description="Gly residues" evidence="1">
    <location>
        <begin position="68"/>
        <end position="79"/>
    </location>
</feature>
<sequence>MIPPSKAIANLEEFKMTRFLRRTLLVSTTALAALTLIPAFASFAPSPLASFVVSQAEARGGDDDGGSDDSGGSGGGGSDESGRGGSGRDDSGRDSSDDDDDSSGRDRDRDRDRDRNRSGDDDDGYDDSADDGSRRSGNRDRDEIRLIVNNTQLQGLLSGSMIPVDQNGQRLRFEVEEEHGNTEIKLRAPRGTLSSVTVVPAI</sequence>
<evidence type="ECO:0000313" key="2">
    <source>
        <dbReference type="EMBL" id="EKF60468.1"/>
    </source>
</evidence>
<evidence type="ECO:0000256" key="1">
    <source>
        <dbReference type="SAM" id="MobiDB-lite"/>
    </source>
</evidence>
<dbReference type="AlphaFoldDB" id="K2PHY7"/>
<proteinExistence type="predicted"/>
<evidence type="ECO:0000313" key="3">
    <source>
        <dbReference type="Proteomes" id="UP000007123"/>
    </source>
</evidence>
<reference evidence="2 3" key="1">
    <citation type="journal article" date="2012" name="J. Bacteriol.">
        <title>Draft Genome Sequence of Agrobacterium albertimagni Strain AOL15.</title>
        <authorList>
            <person name="Trimble W.L."/>
            <person name="Phung le T."/>
            <person name="Meyer F."/>
            <person name="Gilbert J.A."/>
            <person name="Silver S."/>
        </authorList>
    </citation>
    <scope>NUCLEOTIDE SEQUENCE [LARGE SCALE GENOMIC DNA]</scope>
    <source>
        <strain evidence="2 3">AOL15</strain>
    </source>
</reference>
<protein>
    <submittedName>
        <fullName evidence="2">Uncharacterized protein</fullName>
    </submittedName>
</protein>
<dbReference type="EMBL" id="ALJF01000004">
    <property type="protein sequence ID" value="EKF60468.1"/>
    <property type="molecule type" value="Genomic_DNA"/>
</dbReference>
<feature type="region of interest" description="Disordered" evidence="1">
    <location>
        <begin position="55"/>
        <end position="143"/>
    </location>
</feature>
<dbReference type="Proteomes" id="UP000007123">
    <property type="component" value="Unassembled WGS sequence"/>
</dbReference>
<accession>K2PHY7</accession>
<keyword evidence="3" id="KW-1185">Reference proteome</keyword>
<feature type="compositionally biased region" description="Acidic residues" evidence="1">
    <location>
        <begin position="120"/>
        <end position="130"/>
    </location>
</feature>
<dbReference type="PATRIC" id="fig|1156935.5.peg.1083"/>
<dbReference type="eggNOG" id="ENOG502ZZ2K">
    <property type="taxonomic scope" value="Bacteria"/>
</dbReference>
<feature type="compositionally biased region" description="Basic and acidic residues" evidence="1">
    <location>
        <begin position="102"/>
        <end position="119"/>
    </location>
</feature>
<organism evidence="2 3">
    <name type="scientific">Agrobacterium albertimagni AOL15</name>
    <dbReference type="NCBI Taxonomy" id="1156935"/>
    <lineage>
        <taxon>Bacteria</taxon>
        <taxon>Pseudomonadati</taxon>
        <taxon>Pseudomonadota</taxon>
        <taxon>Alphaproteobacteria</taxon>
        <taxon>Hyphomicrobiales</taxon>
        <taxon>Rhizobiaceae</taxon>
        <taxon>Rhizobium/Agrobacterium group</taxon>
        <taxon>Agrobacterium</taxon>
    </lineage>
</organism>
<comment type="caution">
    <text evidence="2">The sequence shown here is derived from an EMBL/GenBank/DDBJ whole genome shotgun (WGS) entry which is preliminary data.</text>
</comment>